<evidence type="ECO:0000313" key="2">
    <source>
        <dbReference type="EMBL" id="KMO36940.1"/>
    </source>
</evidence>
<dbReference type="AlphaFoldDB" id="A0A0J6SNZ6"/>
<gene>
    <name evidence="2" type="ORF">VP06_08900</name>
</gene>
<name>A0A0J6SNZ6_9HYPH</name>
<feature type="region of interest" description="Disordered" evidence="1">
    <location>
        <begin position="1"/>
        <end position="90"/>
    </location>
</feature>
<evidence type="ECO:0000313" key="3">
    <source>
        <dbReference type="Proteomes" id="UP000035929"/>
    </source>
</evidence>
<dbReference type="Proteomes" id="UP000035929">
    <property type="component" value="Unassembled WGS sequence"/>
</dbReference>
<comment type="caution">
    <text evidence="2">The sequence shown here is derived from an EMBL/GenBank/DDBJ whole genome shotgun (WGS) entry which is preliminary data.</text>
</comment>
<protein>
    <submittedName>
        <fullName evidence="2">Uncharacterized protein</fullName>
    </submittedName>
</protein>
<accession>A0A0J6SNZ6</accession>
<proteinExistence type="predicted"/>
<dbReference type="EMBL" id="LABX01000063">
    <property type="protein sequence ID" value="KMO36940.1"/>
    <property type="molecule type" value="Genomic_DNA"/>
</dbReference>
<feature type="region of interest" description="Disordered" evidence="1">
    <location>
        <begin position="121"/>
        <end position="146"/>
    </location>
</feature>
<dbReference type="PATRIC" id="fig|270351.6.peg.6543"/>
<reference evidence="2 3" key="1">
    <citation type="submission" date="2015-03" db="EMBL/GenBank/DDBJ databases">
        <title>Genome sequencing of Methylobacterium aquaticum DSM16371 type strain.</title>
        <authorList>
            <person name="Chaudhry V."/>
            <person name="Patil P.B."/>
        </authorList>
    </citation>
    <scope>NUCLEOTIDE SEQUENCE [LARGE SCALE GENOMIC DNA]</scope>
    <source>
        <strain evidence="2 3">DSM 16371</strain>
    </source>
</reference>
<feature type="compositionally biased region" description="Polar residues" evidence="1">
    <location>
        <begin position="73"/>
        <end position="90"/>
    </location>
</feature>
<sequence>MPPWEASAAAGRPRRCIASGRPAVPSRTRPSAGPCPTGCSSPAAPATSWLTLSWSGTDSRGRRRCGSGPSLATPATTSWWRPTPGSSTTTAILTAPATSRIRGGVLAWRGPAGMRCWSPCRATSSCRSRSPRLRRAPAAGARPVPP</sequence>
<organism evidence="2 3">
    <name type="scientific">Methylobacterium aquaticum</name>
    <dbReference type="NCBI Taxonomy" id="270351"/>
    <lineage>
        <taxon>Bacteria</taxon>
        <taxon>Pseudomonadati</taxon>
        <taxon>Pseudomonadota</taxon>
        <taxon>Alphaproteobacteria</taxon>
        <taxon>Hyphomicrobiales</taxon>
        <taxon>Methylobacteriaceae</taxon>
        <taxon>Methylobacterium</taxon>
    </lineage>
</organism>
<evidence type="ECO:0000256" key="1">
    <source>
        <dbReference type="SAM" id="MobiDB-lite"/>
    </source>
</evidence>
<feature type="compositionally biased region" description="Low complexity" evidence="1">
    <location>
        <begin position="136"/>
        <end position="146"/>
    </location>
</feature>